<evidence type="ECO:0000256" key="2">
    <source>
        <dbReference type="SAM" id="MobiDB-lite"/>
    </source>
</evidence>
<feature type="domain" description="Methyltransferase" evidence="3">
    <location>
        <begin position="38"/>
        <end position="130"/>
    </location>
</feature>
<protein>
    <recommendedName>
        <fullName evidence="3">Methyltransferase domain-containing protein</fullName>
    </recommendedName>
</protein>
<gene>
    <name evidence="4" type="ORF">MFLAVUS_005383</name>
</gene>
<keyword evidence="1" id="KW-0808">Transferase</keyword>
<organism evidence="4 5">
    <name type="scientific">Mucor flavus</name>
    <dbReference type="NCBI Taxonomy" id="439312"/>
    <lineage>
        <taxon>Eukaryota</taxon>
        <taxon>Fungi</taxon>
        <taxon>Fungi incertae sedis</taxon>
        <taxon>Mucoromycota</taxon>
        <taxon>Mucoromycotina</taxon>
        <taxon>Mucoromycetes</taxon>
        <taxon>Mucorales</taxon>
        <taxon>Mucorineae</taxon>
        <taxon>Mucoraceae</taxon>
        <taxon>Mucor</taxon>
    </lineage>
</organism>
<dbReference type="Proteomes" id="UP001473302">
    <property type="component" value="Unassembled WGS sequence"/>
</dbReference>
<dbReference type="SUPFAM" id="SSF53335">
    <property type="entry name" value="S-adenosyl-L-methionine-dependent methyltransferases"/>
    <property type="match status" value="1"/>
</dbReference>
<sequence>MANVENVRFIVNQSFVTKLEQLIEEKFSFSSNDRVLNVIEIGCGPGDFALIFKDKFKDRVQVTAIDPSETDIAAAKAKSTGNDVDFQHSDIFKFTTDKKFDLVMFTKSLHHCIPVDQAVKNAYDLLAEDGIFLAEEIYLDRMHESDTLWFFDRLDLLITAGCMKPAEEREGHHAHRLAKMLDVSLPASERWIRPALHGEGHKHHNHEETHSHHHHHGEAHSHGEDHKHHHHGHDHSDHQKPRDEIVGSSAVVSAITAQFGKQKMTLEEVPYFYQFLTYVGLRDTKSNEAVIQEFYKQELRATKTGVLSSLGVNIICHK</sequence>
<comment type="caution">
    <text evidence="4">The sequence shown here is derived from an EMBL/GenBank/DDBJ whole genome shotgun (WGS) entry which is preliminary data.</text>
</comment>
<dbReference type="InterPro" id="IPR029063">
    <property type="entry name" value="SAM-dependent_MTases_sf"/>
</dbReference>
<name>A0ABP9YYJ9_9FUNG</name>
<feature type="compositionally biased region" description="Basic and acidic residues" evidence="2">
    <location>
        <begin position="199"/>
        <end position="210"/>
    </location>
</feature>
<keyword evidence="5" id="KW-1185">Reference proteome</keyword>
<evidence type="ECO:0000256" key="1">
    <source>
        <dbReference type="ARBA" id="ARBA00022679"/>
    </source>
</evidence>
<accession>A0ABP9YYJ9</accession>
<reference evidence="4 5" key="1">
    <citation type="submission" date="2024-04" db="EMBL/GenBank/DDBJ databases">
        <title>genome sequences of Mucor flavus KT1a and Helicostylum pulchrum KT1b strains isolated from the surface of a dry-aged beef.</title>
        <authorList>
            <person name="Toyotome T."/>
            <person name="Hosono M."/>
            <person name="Torimaru M."/>
            <person name="Fukuda K."/>
            <person name="Mikami N."/>
        </authorList>
    </citation>
    <scope>NUCLEOTIDE SEQUENCE [LARGE SCALE GENOMIC DNA]</scope>
    <source>
        <strain evidence="4 5">KT1a</strain>
    </source>
</reference>
<dbReference type="Pfam" id="PF13649">
    <property type="entry name" value="Methyltransf_25"/>
    <property type="match status" value="1"/>
</dbReference>
<dbReference type="InterPro" id="IPR041698">
    <property type="entry name" value="Methyltransf_25"/>
</dbReference>
<evidence type="ECO:0000313" key="5">
    <source>
        <dbReference type="Proteomes" id="UP001473302"/>
    </source>
</evidence>
<dbReference type="CDD" id="cd02440">
    <property type="entry name" value="AdoMet_MTases"/>
    <property type="match status" value="1"/>
</dbReference>
<dbReference type="Gene3D" id="3.40.50.150">
    <property type="entry name" value="Vaccinia Virus protein VP39"/>
    <property type="match status" value="1"/>
</dbReference>
<evidence type="ECO:0000313" key="4">
    <source>
        <dbReference type="EMBL" id="GAA5811936.1"/>
    </source>
</evidence>
<dbReference type="EMBL" id="BAABUK010000011">
    <property type="protein sequence ID" value="GAA5811936.1"/>
    <property type="molecule type" value="Genomic_DNA"/>
</dbReference>
<evidence type="ECO:0000259" key="3">
    <source>
        <dbReference type="Pfam" id="PF13649"/>
    </source>
</evidence>
<proteinExistence type="predicted"/>
<dbReference type="PANTHER" id="PTHR43861">
    <property type="entry name" value="TRANS-ACONITATE 2-METHYLTRANSFERASE-RELATED"/>
    <property type="match status" value="1"/>
</dbReference>
<feature type="region of interest" description="Disordered" evidence="2">
    <location>
        <begin position="199"/>
        <end position="242"/>
    </location>
</feature>